<dbReference type="InterPro" id="IPR000257">
    <property type="entry name" value="Uroporphyrinogen_deCOase"/>
</dbReference>
<keyword evidence="3" id="KW-1185">Reference proteome</keyword>
<sequence>MNKRERVLAALAGEPVDHVPAGFWFHFSGAEAQGEENVRAHLRYWRQTDLDFVKVMCDGFFAYPVPDEVVTEGRWDLVRPLDANDPFIAGQVERAKRIVEGVNGECCVFYNVFCPLSSLRFAFEERGRSYDDLTDALKRDPLPVMRALDAIALTNALLCERLVEEAGVDGVYYCVQGGEATRFTPEQYRKLVRPSDLYVLEHANRYSDNNILHMCGWAGATNQLELWRDYPVRAVNWAVFVEGLSLIEGREFFGGKTVMGGFETHWDGTTRRGIIYTGTHDEIRNYTRSLILDHGKRGLILGGDCTVDAAIDWNHIRWVLEAAREL</sequence>
<organism evidence="2 3">
    <name type="scientific">Bifidobacterium miconis</name>
    <dbReference type="NCBI Taxonomy" id="2834435"/>
    <lineage>
        <taxon>Bacteria</taxon>
        <taxon>Bacillati</taxon>
        <taxon>Actinomycetota</taxon>
        <taxon>Actinomycetes</taxon>
        <taxon>Bifidobacteriales</taxon>
        <taxon>Bifidobacteriaceae</taxon>
        <taxon>Bifidobacterium</taxon>
    </lineage>
</organism>
<accession>A0ABS6WHT7</accession>
<dbReference type="Proteomes" id="UP000700815">
    <property type="component" value="Unassembled WGS sequence"/>
</dbReference>
<protein>
    <recommendedName>
        <fullName evidence="1">Uroporphyrinogen decarboxylase (URO-D) domain-containing protein</fullName>
    </recommendedName>
</protein>
<name>A0ABS6WHT7_9BIFI</name>
<dbReference type="EMBL" id="JAHBBH010000048">
    <property type="protein sequence ID" value="MBW3093527.1"/>
    <property type="molecule type" value="Genomic_DNA"/>
</dbReference>
<comment type="caution">
    <text evidence="2">The sequence shown here is derived from an EMBL/GenBank/DDBJ whole genome shotgun (WGS) entry which is preliminary data.</text>
</comment>
<evidence type="ECO:0000313" key="3">
    <source>
        <dbReference type="Proteomes" id="UP000700815"/>
    </source>
</evidence>
<evidence type="ECO:0000259" key="1">
    <source>
        <dbReference type="Pfam" id="PF01208"/>
    </source>
</evidence>
<feature type="domain" description="Uroporphyrinogen decarboxylase (URO-D)" evidence="1">
    <location>
        <begin position="67"/>
        <end position="325"/>
    </location>
</feature>
<reference evidence="2 3" key="1">
    <citation type="submission" date="2021-05" db="EMBL/GenBank/DDBJ databases">
        <title>Phylogenetic classification of ten novel species belonging to the genus Bifidobacterium comprising B. colchicus sp. nov., B. abeli sp. nov., B. bicoloris sp. nov., B. guerezis sp. nov., B. rosaliae sp. nov., B. santillanensis sp. nov., B. argentati sp. nov., B. amazzoni sp. nov., B. pluviali sp. nov., and B. pinnaculum sp. nov.</title>
        <authorList>
            <person name="Lugli G.A."/>
            <person name="Ruiz Garcia L."/>
            <person name="Margolles A."/>
            <person name="Ventura M."/>
        </authorList>
    </citation>
    <scope>NUCLEOTIDE SEQUENCE [LARGE SCALE GENOMIC DNA]</scope>
    <source>
        <strain evidence="2 3">82T10</strain>
    </source>
</reference>
<evidence type="ECO:0000313" key="2">
    <source>
        <dbReference type="EMBL" id="MBW3093527.1"/>
    </source>
</evidence>
<proteinExistence type="predicted"/>
<dbReference type="RefSeq" id="WP_219059495.1">
    <property type="nucleotide sequence ID" value="NZ_JAHBBH010000048.1"/>
</dbReference>
<dbReference type="Pfam" id="PF01208">
    <property type="entry name" value="URO-D"/>
    <property type="match status" value="1"/>
</dbReference>
<gene>
    <name evidence="2" type="ORF">KIH79_11470</name>
</gene>